<dbReference type="RefSeq" id="WP_086603140.1">
    <property type="nucleotide sequence ID" value="NZ_NGFN01000171.1"/>
</dbReference>
<dbReference type="EMBL" id="NGFN01000171">
    <property type="protein sequence ID" value="OUD00549.1"/>
    <property type="molecule type" value="Genomic_DNA"/>
</dbReference>
<evidence type="ECO:0000313" key="1">
    <source>
        <dbReference type="EMBL" id="OUD00549.1"/>
    </source>
</evidence>
<name>A0A243RZE1_9ACTN</name>
<organism evidence="1 2">
    <name type="scientific">Streptomyces swartbergensis</name>
    <dbReference type="NCBI Taxonomy" id="487165"/>
    <lineage>
        <taxon>Bacteria</taxon>
        <taxon>Bacillati</taxon>
        <taxon>Actinomycetota</taxon>
        <taxon>Actinomycetes</taxon>
        <taxon>Kitasatosporales</taxon>
        <taxon>Streptomycetaceae</taxon>
        <taxon>Streptomyces</taxon>
    </lineage>
</organism>
<protein>
    <submittedName>
        <fullName evidence="1">Uncharacterized protein</fullName>
    </submittedName>
</protein>
<dbReference type="Proteomes" id="UP000195105">
    <property type="component" value="Unassembled WGS sequence"/>
</dbReference>
<gene>
    <name evidence="1" type="ORF">CA983_25035</name>
</gene>
<dbReference type="AlphaFoldDB" id="A0A243RZE1"/>
<reference evidence="1 2" key="1">
    <citation type="submission" date="2017-05" db="EMBL/GenBank/DDBJ databases">
        <title>Biotechnological potential of actinobacteria isolated from South African environments.</title>
        <authorList>
            <person name="Le Roes-Hill M."/>
            <person name="Prins A."/>
            <person name="Durrell K.A."/>
        </authorList>
    </citation>
    <scope>NUCLEOTIDE SEQUENCE [LARGE SCALE GENOMIC DNA]</scope>
    <source>
        <strain evidence="1 2">HMC13</strain>
    </source>
</reference>
<proteinExistence type="predicted"/>
<keyword evidence="2" id="KW-1185">Reference proteome</keyword>
<evidence type="ECO:0000313" key="2">
    <source>
        <dbReference type="Proteomes" id="UP000195105"/>
    </source>
</evidence>
<accession>A0A243RZE1</accession>
<sequence>MQAPPGSPARRRAGRATGELVRIAGSGLAELTCARLLAARGHSIQLPPPPADTDSRPLLLTGPALELLDSLWGE</sequence>
<comment type="caution">
    <text evidence="1">The sequence shown here is derived from an EMBL/GenBank/DDBJ whole genome shotgun (WGS) entry which is preliminary data.</text>
</comment>